<reference evidence="2 3" key="1">
    <citation type="submission" date="2017-09" db="EMBL/GenBank/DDBJ databases">
        <title>Genome sequencing of Besnoitia besnoiti strain Bb-Ger1.</title>
        <authorList>
            <person name="Schares G."/>
            <person name="Venepally P."/>
            <person name="Lorenzi H.A."/>
        </authorList>
    </citation>
    <scope>NUCLEOTIDE SEQUENCE [LARGE SCALE GENOMIC DNA]</scope>
    <source>
        <strain evidence="2 3">Bb-Ger1</strain>
    </source>
</reference>
<accession>A0A2A9MLI7</accession>
<feature type="compositionally biased region" description="Basic and acidic residues" evidence="1">
    <location>
        <begin position="262"/>
        <end position="294"/>
    </location>
</feature>
<dbReference type="GeneID" id="40309685"/>
<protein>
    <submittedName>
        <fullName evidence="2">Uncharacterized protein</fullName>
    </submittedName>
</protein>
<dbReference type="AlphaFoldDB" id="A0A2A9MLI7"/>
<feature type="compositionally biased region" description="Basic and acidic residues" evidence="1">
    <location>
        <begin position="146"/>
        <end position="156"/>
    </location>
</feature>
<comment type="caution">
    <text evidence="2">The sequence shown here is derived from an EMBL/GenBank/DDBJ whole genome shotgun (WGS) entry which is preliminary data.</text>
</comment>
<organism evidence="2 3">
    <name type="scientific">Besnoitia besnoiti</name>
    <name type="common">Apicomplexan protozoan</name>
    <dbReference type="NCBI Taxonomy" id="94643"/>
    <lineage>
        <taxon>Eukaryota</taxon>
        <taxon>Sar</taxon>
        <taxon>Alveolata</taxon>
        <taxon>Apicomplexa</taxon>
        <taxon>Conoidasida</taxon>
        <taxon>Coccidia</taxon>
        <taxon>Eucoccidiorida</taxon>
        <taxon>Eimeriorina</taxon>
        <taxon>Sarcocystidae</taxon>
        <taxon>Besnoitia</taxon>
    </lineage>
</organism>
<sequence>MPDFFGISPESLEPGVEVHDFPRPALGPFDWGLARDGYPPVKGFSFVTRGTTVSLRGKAFLADDDLWLVAFVPKRTRRSGERRHAAPPLRQKPTSVRSTPPPHAMTCVPSSCLAPLPREMGEGANVCLREPEARARGHTKSASTEAADKEETRPGKDVTMYSGLDFIQEIVSRLRLKGTSKGGIAVGDGGPDGAVKRLPYGDGVDAQRGEQMPLCGKAKEGETAQRWETRDRNCECARLAVPPASTNKETEKLSTLSSALKGLERSRASPESEGGDVAKVEQGKRRPDRDEASEAHATWIG</sequence>
<feature type="region of interest" description="Disordered" evidence="1">
    <location>
        <begin position="77"/>
        <end position="103"/>
    </location>
</feature>
<proteinExistence type="predicted"/>
<dbReference type="KEGG" id="bbes:BESB_047550"/>
<evidence type="ECO:0000313" key="2">
    <source>
        <dbReference type="EMBL" id="PFH36563.1"/>
    </source>
</evidence>
<dbReference type="EMBL" id="NWUJ01000003">
    <property type="protein sequence ID" value="PFH36563.1"/>
    <property type="molecule type" value="Genomic_DNA"/>
</dbReference>
<dbReference type="RefSeq" id="XP_029220572.1">
    <property type="nucleotide sequence ID" value="XM_029363206.1"/>
</dbReference>
<keyword evidence="3" id="KW-1185">Reference proteome</keyword>
<dbReference type="VEuPathDB" id="ToxoDB:BESB_047550"/>
<evidence type="ECO:0000313" key="3">
    <source>
        <dbReference type="Proteomes" id="UP000224006"/>
    </source>
</evidence>
<feature type="region of interest" description="Disordered" evidence="1">
    <location>
        <begin position="242"/>
        <end position="301"/>
    </location>
</feature>
<evidence type="ECO:0000256" key="1">
    <source>
        <dbReference type="SAM" id="MobiDB-lite"/>
    </source>
</evidence>
<name>A0A2A9MLI7_BESBE</name>
<feature type="region of interest" description="Disordered" evidence="1">
    <location>
        <begin position="132"/>
        <end position="156"/>
    </location>
</feature>
<gene>
    <name evidence="2" type="ORF">BESB_047550</name>
</gene>
<dbReference type="Proteomes" id="UP000224006">
    <property type="component" value="Chromosome III"/>
</dbReference>